<feature type="compositionally biased region" description="Basic and acidic residues" evidence="1">
    <location>
        <begin position="52"/>
        <end position="76"/>
    </location>
</feature>
<name>A0AAJ0E059_9PEZI</name>
<proteinExistence type="predicted"/>
<keyword evidence="3" id="KW-1185">Reference proteome</keyword>
<dbReference type="RefSeq" id="XP_060312317.1">
    <property type="nucleotide sequence ID" value="XM_060457617.1"/>
</dbReference>
<gene>
    <name evidence="2" type="ORF">CCOS01_09458</name>
</gene>
<dbReference type="GeneID" id="85341164"/>
<comment type="caution">
    <text evidence="2">The sequence shown here is derived from an EMBL/GenBank/DDBJ whole genome shotgun (WGS) entry which is preliminary data.</text>
</comment>
<feature type="compositionally biased region" description="Polar residues" evidence="1">
    <location>
        <begin position="31"/>
        <end position="40"/>
    </location>
</feature>
<accession>A0AAJ0E059</accession>
<dbReference type="AlphaFoldDB" id="A0AAJ0E059"/>
<organism evidence="2 3">
    <name type="scientific">Colletotrichum costaricense</name>
    <dbReference type="NCBI Taxonomy" id="1209916"/>
    <lineage>
        <taxon>Eukaryota</taxon>
        <taxon>Fungi</taxon>
        <taxon>Dikarya</taxon>
        <taxon>Ascomycota</taxon>
        <taxon>Pezizomycotina</taxon>
        <taxon>Sordariomycetes</taxon>
        <taxon>Hypocreomycetidae</taxon>
        <taxon>Glomerellales</taxon>
        <taxon>Glomerellaceae</taxon>
        <taxon>Colletotrichum</taxon>
        <taxon>Colletotrichum acutatum species complex</taxon>
    </lineage>
</organism>
<reference evidence="2 3" key="1">
    <citation type="submission" date="2016-10" db="EMBL/GenBank/DDBJ databases">
        <title>The genome sequence of Colletotrichum fioriniae PJ7.</title>
        <authorList>
            <person name="Baroncelli R."/>
        </authorList>
    </citation>
    <scope>NUCLEOTIDE SEQUENCE [LARGE SCALE GENOMIC DNA]</scope>
    <source>
        <strain evidence="2 3">IMI 309622</strain>
    </source>
</reference>
<evidence type="ECO:0000256" key="1">
    <source>
        <dbReference type="SAM" id="MobiDB-lite"/>
    </source>
</evidence>
<evidence type="ECO:0000313" key="3">
    <source>
        <dbReference type="Proteomes" id="UP001240678"/>
    </source>
</evidence>
<feature type="region of interest" description="Disordered" evidence="1">
    <location>
        <begin position="1"/>
        <end position="102"/>
    </location>
</feature>
<evidence type="ECO:0000313" key="2">
    <source>
        <dbReference type="EMBL" id="KAK1524371.1"/>
    </source>
</evidence>
<dbReference type="EMBL" id="MOOE01000009">
    <property type="protein sequence ID" value="KAK1524371.1"/>
    <property type="molecule type" value="Genomic_DNA"/>
</dbReference>
<dbReference type="Proteomes" id="UP001240678">
    <property type="component" value="Unassembled WGS sequence"/>
</dbReference>
<protein>
    <submittedName>
        <fullName evidence="2">Uncharacterized protein</fullName>
    </submittedName>
</protein>
<sequence length="102" mass="11376">MEPAKDQHLVNELYSVSNQAAGMKRHEPATSGRQYSQTTYPREGELLANVAPHEESRVKTQDPRPKKLKSWEKEHGAQSAEARSKLKAGAVDPSVPSRWPTV</sequence>